<dbReference type="GO" id="GO:0015171">
    <property type="term" value="F:amino acid transmembrane transporter activity"/>
    <property type="evidence" value="ECO:0007669"/>
    <property type="project" value="TreeGrafter"/>
</dbReference>
<keyword evidence="8" id="KW-1185">Reference proteome</keyword>
<feature type="transmembrane region" description="Helical" evidence="6">
    <location>
        <begin position="33"/>
        <end position="56"/>
    </location>
</feature>
<keyword evidence="2" id="KW-1003">Cell membrane</keyword>
<dbReference type="Proteomes" id="UP000051442">
    <property type="component" value="Unassembled WGS sequence"/>
</dbReference>
<gene>
    <name evidence="7" type="ORF">FD14_GL001136</name>
</gene>
<comment type="subcellular location">
    <subcellularLocation>
        <location evidence="1">Cell membrane</location>
        <topology evidence="1">Multi-pass membrane protein</topology>
    </subcellularLocation>
</comment>
<proteinExistence type="predicted"/>
<dbReference type="STRING" id="1423804.FD14_GL001136"/>
<feature type="transmembrane region" description="Helical" evidence="6">
    <location>
        <begin position="170"/>
        <end position="190"/>
    </location>
</feature>
<dbReference type="InterPro" id="IPR001123">
    <property type="entry name" value="LeuE-type"/>
</dbReference>
<keyword evidence="5 6" id="KW-0472">Membrane</keyword>
<reference evidence="7 8" key="1">
    <citation type="journal article" date="2015" name="Genome Announc.">
        <title>Expanding the biotechnology potential of lactobacilli through comparative genomics of 213 strains and associated genera.</title>
        <authorList>
            <person name="Sun Z."/>
            <person name="Harris H.M."/>
            <person name="McCann A."/>
            <person name="Guo C."/>
            <person name="Argimon S."/>
            <person name="Zhang W."/>
            <person name="Yang X."/>
            <person name="Jeffery I.B."/>
            <person name="Cooney J.C."/>
            <person name="Kagawa T.F."/>
            <person name="Liu W."/>
            <person name="Song Y."/>
            <person name="Salvetti E."/>
            <person name="Wrobel A."/>
            <person name="Rasinkangas P."/>
            <person name="Parkhill J."/>
            <person name="Rea M.C."/>
            <person name="O'Sullivan O."/>
            <person name="Ritari J."/>
            <person name="Douillard F.P."/>
            <person name="Paul Ross R."/>
            <person name="Yang R."/>
            <person name="Briner A.E."/>
            <person name="Felis G.E."/>
            <person name="de Vos W.M."/>
            <person name="Barrangou R."/>
            <person name="Klaenhammer T.R."/>
            <person name="Caufield P.W."/>
            <person name="Cui Y."/>
            <person name="Zhang H."/>
            <person name="O'Toole P.W."/>
        </authorList>
    </citation>
    <scope>NUCLEOTIDE SEQUENCE [LARGE SCALE GENOMIC DNA]</scope>
    <source>
        <strain evidence="7 8">DSM 23365</strain>
    </source>
</reference>
<name>A0A0R2FDN2_9LACO</name>
<dbReference type="GO" id="GO:0005886">
    <property type="term" value="C:plasma membrane"/>
    <property type="evidence" value="ECO:0007669"/>
    <property type="project" value="UniProtKB-SubCell"/>
</dbReference>
<protein>
    <submittedName>
        <fullName evidence="7">Translocator protein, LysE family</fullName>
    </submittedName>
</protein>
<evidence type="ECO:0000256" key="4">
    <source>
        <dbReference type="ARBA" id="ARBA00022989"/>
    </source>
</evidence>
<organism evidence="7 8">
    <name type="scientific">Secundilactobacillus similis DSM 23365 = JCM 2765</name>
    <dbReference type="NCBI Taxonomy" id="1423804"/>
    <lineage>
        <taxon>Bacteria</taxon>
        <taxon>Bacillati</taxon>
        <taxon>Bacillota</taxon>
        <taxon>Bacilli</taxon>
        <taxon>Lactobacillales</taxon>
        <taxon>Lactobacillaceae</taxon>
        <taxon>Secundilactobacillus</taxon>
    </lineage>
</organism>
<dbReference type="EMBL" id="AYZM01000017">
    <property type="protein sequence ID" value="KRN26568.1"/>
    <property type="molecule type" value="Genomic_DNA"/>
</dbReference>
<evidence type="ECO:0000256" key="2">
    <source>
        <dbReference type="ARBA" id="ARBA00022475"/>
    </source>
</evidence>
<dbReference type="GO" id="GO:0033228">
    <property type="term" value="P:cysteine export across plasma membrane"/>
    <property type="evidence" value="ECO:0007669"/>
    <property type="project" value="TreeGrafter"/>
</dbReference>
<dbReference type="AlphaFoldDB" id="A0A0R2FDN2"/>
<feature type="transmembrane region" description="Helical" evidence="6">
    <location>
        <begin position="68"/>
        <end position="86"/>
    </location>
</feature>
<dbReference type="PANTHER" id="PTHR30086:SF20">
    <property type="entry name" value="ARGININE EXPORTER PROTEIN ARGO-RELATED"/>
    <property type="match status" value="1"/>
</dbReference>
<evidence type="ECO:0000313" key="8">
    <source>
        <dbReference type="Proteomes" id="UP000051442"/>
    </source>
</evidence>
<dbReference type="RefSeq" id="WP_057151592.1">
    <property type="nucleotide sequence ID" value="NZ_AYZM01000017.1"/>
</dbReference>
<dbReference type="PANTHER" id="PTHR30086">
    <property type="entry name" value="ARGININE EXPORTER PROTEIN ARGO"/>
    <property type="match status" value="1"/>
</dbReference>
<evidence type="ECO:0000256" key="5">
    <source>
        <dbReference type="ARBA" id="ARBA00023136"/>
    </source>
</evidence>
<sequence length="191" mass="21313">MLGFFSYSLTMAITPGPNNIMAMQESRQRGFRGALPFLGGLLVSFFILDSFCFAFTHLLSALSPKALIGLRVIGSLYLAYLMVGLFRSAKTPPKDQPGQRRFWAAMLLNFMNVKVMLYFLIGYVSFLMPAFGTQMGIIFGFGILMALMTFAANLVWAAAGSVFQGVFNRYAIVVNVVLAVLFLYAIYRMWQ</sequence>
<dbReference type="OrthoDB" id="198428at2"/>
<dbReference type="PATRIC" id="fig|1423804.4.peg.1219"/>
<dbReference type="Pfam" id="PF01810">
    <property type="entry name" value="LysE"/>
    <property type="match status" value="1"/>
</dbReference>
<comment type="caution">
    <text evidence="7">The sequence shown here is derived from an EMBL/GenBank/DDBJ whole genome shotgun (WGS) entry which is preliminary data.</text>
</comment>
<evidence type="ECO:0000256" key="3">
    <source>
        <dbReference type="ARBA" id="ARBA00022692"/>
    </source>
</evidence>
<evidence type="ECO:0000256" key="1">
    <source>
        <dbReference type="ARBA" id="ARBA00004651"/>
    </source>
</evidence>
<keyword evidence="4 6" id="KW-1133">Transmembrane helix</keyword>
<accession>A0A0R2FDN2</accession>
<feature type="transmembrane region" description="Helical" evidence="6">
    <location>
        <begin position="107"/>
        <end position="131"/>
    </location>
</feature>
<keyword evidence="3 6" id="KW-0812">Transmembrane</keyword>
<evidence type="ECO:0000313" key="7">
    <source>
        <dbReference type="EMBL" id="KRN26568.1"/>
    </source>
</evidence>
<evidence type="ECO:0000256" key="6">
    <source>
        <dbReference type="SAM" id="Phobius"/>
    </source>
</evidence>
<feature type="transmembrane region" description="Helical" evidence="6">
    <location>
        <begin position="137"/>
        <end position="158"/>
    </location>
</feature>